<gene>
    <name evidence="4" type="ORF">GCM10023322_65500</name>
</gene>
<dbReference type="PIRSF" id="PIRSF005900">
    <property type="entry name" value="Dps"/>
    <property type="match status" value="1"/>
</dbReference>
<dbReference type="InterPro" id="IPR012347">
    <property type="entry name" value="Ferritin-like"/>
</dbReference>
<dbReference type="Proteomes" id="UP001501570">
    <property type="component" value="Unassembled WGS sequence"/>
</dbReference>
<comment type="similarity">
    <text evidence="1 2">Belongs to the Dps family.</text>
</comment>
<dbReference type="PANTHER" id="PTHR42932:SF2">
    <property type="entry name" value="DNA PROTECTION DURING STARVATION PROTEIN 1"/>
    <property type="match status" value="1"/>
</dbReference>
<dbReference type="InterPro" id="IPR009078">
    <property type="entry name" value="Ferritin-like_SF"/>
</dbReference>
<protein>
    <submittedName>
        <fullName evidence="4">DNA starvation/stationary phase protection protein</fullName>
    </submittedName>
</protein>
<evidence type="ECO:0000313" key="5">
    <source>
        <dbReference type="Proteomes" id="UP001501570"/>
    </source>
</evidence>
<dbReference type="CDD" id="cd01043">
    <property type="entry name" value="DPS"/>
    <property type="match status" value="1"/>
</dbReference>
<evidence type="ECO:0000256" key="1">
    <source>
        <dbReference type="ARBA" id="ARBA00009497"/>
    </source>
</evidence>
<evidence type="ECO:0000259" key="3">
    <source>
        <dbReference type="Pfam" id="PF00210"/>
    </source>
</evidence>
<evidence type="ECO:0000256" key="2">
    <source>
        <dbReference type="RuleBase" id="RU003875"/>
    </source>
</evidence>
<accession>A0ABP9SJS5</accession>
<dbReference type="Gene3D" id="1.20.1260.10">
    <property type="match status" value="1"/>
</dbReference>
<dbReference type="SUPFAM" id="SSF47240">
    <property type="entry name" value="Ferritin-like"/>
    <property type="match status" value="1"/>
</dbReference>
<organism evidence="4 5">
    <name type="scientific">Rugosimonospora acidiphila</name>
    <dbReference type="NCBI Taxonomy" id="556531"/>
    <lineage>
        <taxon>Bacteria</taxon>
        <taxon>Bacillati</taxon>
        <taxon>Actinomycetota</taxon>
        <taxon>Actinomycetes</taxon>
        <taxon>Micromonosporales</taxon>
        <taxon>Micromonosporaceae</taxon>
        <taxon>Rugosimonospora</taxon>
    </lineage>
</organism>
<reference evidence="5" key="1">
    <citation type="journal article" date="2019" name="Int. J. Syst. Evol. Microbiol.">
        <title>The Global Catalogue of Microorganisms (GCM) 10K type strain sequencing project: providing services to taxonomists for standard genome sequencing and annotation.</title>
        <authorList>
            <consortium name="The Broad Institute Genomics Platform"/>
            <consortium name="The Broad Institute Genome Sequencing Center for Infectious Disease"/>
            <person name="Wu L."/>
            <person name="Ma J."/>
        </authorList>
    </citation>
    <scope>NUCLEOTIDE SEQUENCE [LARGE SCALE GENOMIC DNA]</scope>
    <source>
        <strain evidence="5">JCM 18304</strain>
    </source>
</reference>
<dbReference type="InterPro" id="IPR008331">
    <property type="entry name" value="Ferritin_DPS_dom"/>
</dbReference>
<dbReference type="InterPro" id="IPR002177">
    <property type="entry name" value="DPS_DNA-bd"/>
</dbReference>
<feature type="domain" description="Ferritin/DPS" evidence="3">
    <location>
        <begin position="34"/>
        <end position="168"/>
    </location>
</feature>
<dbReference type="Pfam" id="PF00210">
    <property type="entry name" value="Ferritin"/>
    <property type="match status" value="1"/>
</dbReference>
<evidence type="ECO:0000313" key="4">
    <source>
        <dbReference type="EMBL" id="GAA5196484.1"/>
    </source>
</evidence>
<dbReference type="EMBL" id="BAABJQ010000026">
    <property type="protein sequence ID" value="GAA5196484.1"/>
    <property type="molecule type" value="Genomic_DNA"/>
</dbReference>
<dbReference type="RefSeq" id="WP_345636211.1">
    <property type="nucleotide sequence ID" value="NZ_BAABJQ010000026.1"/>
</dbReference>
<dbReference type="PROSITE" id="PS00818">
    <property type="entry name" value="DPS_1"/>
    <property type="match status" value="1"/>
</dbReference>
<dbReference type="InterPro" id="IPR023188">
    <property type="entry name" value="DPS_DNA-bd_CS"/>
</dbReference>
<name>A0ABP9SJS5_9ACTN</name>
<dbReference type="PRINTS" id="PR01346">
    <property type="entry name" value="HELNAPAPROT"/>
</dbReference>
<sequence length="172" mass="18817">MARSSTPASERNVIRPTKANGLVNVDVSAVGNDLQDTLVELTDLHLRAKQAHWNVVGRHFRQVHLHLDELTDEMRGAADLVAERAVSIGYPVDGRPSTVAKSTPLPEFPAGQVVDDEVVALITEALADVCGSVRKRVEHTDELDPATQDLLIEVLQTLEKQHWMFAAQKAGT</sequence>
<keyword evidence="5" id="KW-1185">Reference proteome</keyword>
<dbReference type="PANTHER" id="PTHR42932">
    <property type="entry name" value="GENERAL STRESS PROTEIN 20U"/>
    <property type="match status" value="1"/>
</dbReference>
<comment type="caution">
    <text evidence="4">The sequence shown here is derived from an EMBL/GenBank/DDBJ whole genome shotgun (WGS) entry which is preliminary data.</text>
</comment>
<proteinExistence type="inferred from homology"/>